<dbReference type="InterPro" id="IPR012093">
    <property type="entry name" value="Pirin"/>
</dbReference>
<dbReference type="PANTHER" id="PTHR43212:SF3">
    <property type="entry name" value="QUERCETIN 2,3-DIOXYGENASE"/>
    <property type="match status" value="1"/>
</dbReference>
<protein>
    <recommendedName>
        <fullName evidence="7">Pirin family protein</fullName>
    </recommendedName>
</protein>
<evidence type="ECO:0000256" key="2">
    <source>
        <dbReference type="RuleBase" id="RU003457"/>
    </source>
</evidence>
<dbReference type="Pfam" id="PF17954">
    <property type="entry name" value="Pirin_C_2"/>
    <property type="match status" value="1"/>
</dbReference>
<dbReference type="EMBL" id="MKVH01000024">
    <property type="protein sequence ID" value="OJX56622.1"/>
    <property type="molecule type" value="Genomic_DNA"/>
</dbReference>
<dbReference type="AlphaFoldDB" id="A0A1M3KW33"/>
<dbReference type="Gene3D" id="2.60.120.10">
    <property type="entry name" value="Jelly Rolls"/>
    <property type="match status" value="2"/>
</dbReference>
<reference evidence="5 6" key="1">
    <citation type="submission" date="2016-09" db="EMBL/GenBank/DDBJ databases">
        <title>Genome-resolved meta-omics ties microbial dynamics to process performance in biotechnology for thiocyanate degradation.</title>
        <authorList>
            <person name="Kantor R.S."/>
            <person name="Huddy R.J."/>
            <person name="Iyer R."/>
            <person name="Thomas B.C."/>
            <person name="Brown C.T."/>
            <person name="Anantharaman K."/>
            <person name="Tringe S."/>
            <person name="Hettich R.L."/>
            <person name="Harrison S.T."/>
            <person name="Banfield J.F."/>
        </authorList>
    </citation>
    <scope>NUCLEOTIDE SEQUENCE [LARGE SCALE GENOMIC DNA]</scope>
    <source>
        <strain evidence="5">59-99</strain>
    </source>
</reference>
<accession>A0A1M3KW33</accession>
<evidence type="ECO:0000313" key="5">
    <source>
        <dbReference type="EMBL" id="OJX56622.1"/>
    </source>
</evidence>
<dbReference type="STRING" id="1895771.BGO89_08700"/>
<evidence type="ECO:0008006" key="7">
    <source>
        <dbReference type="Google" id="ProtNLM"/>
    </source>
</evidence>
<comment type="caution">
    <text evidence="5">The sequence shown here is derived from an EMBL/GenBank/DDBJ whole genome shotgun (WGS) entry which is preliminary data.</text>
</comment>
<dbReference type="SUPFAM" id="SSF51182">
    <property type="entry name" value="RmlC-like cupins"/>
    <property type="match status" value="1"/>
</dbReference>
<comment type="similarity">
    <text evidence="1 2">Belongs to the pirin family.</text>
</comment>
<dbReference type="PANTHER" id="PTHR43212">
    <property type="entry name" value="QUERCETIN 2,3-DIOXYGENASE"/>
    <property type="match status" value="1"/>
</dbReference>
<sequence>MTTLFIPADDRGGFDFGWLKTFHTFSFGHYRDPNRVRFGMVRVFNDDIVEPGKGFGTHPHDNMEIITIPLEGTVMHRDSMGHAEALRPGEVQVMSAGTGITHSEYNGSADEALKLLQIWIIPERMEVEPRYEQMAVPTTNGITTIVGPHGKGLPLWINQQAYMSLIRLPRGEKVTYTLRNGGNGVLVFVIEGTMKMGGDTLRRRDTIGVTDVGQLDVEAVDDVYAVLIETPMTL</sequence>
<gene>
    <name evidence="5" type="ORF">BGO89_08700</name>
</gene>
<dbReference type="InterPro" id="IPR014710">
    <property type="entry name" value="RmlC-like_jellyroll"/>
</dbReference>
<name>A0A1M3KW33_9BACT</name>
<dbReference type="CDD" id="cd02910">
    <property type="entry name" value="cupin_Yhhw_N"/>
    <property type="match status" value="1"/>
</dbReference>
<dbReference type="InterPro" id="IPR003829">
    <property type="entry name" value="Pirin_N_dom"/>
</dbReference>
<evidence type="ECO:0000259" key="3">
    <source>
        <dbReference type="Pfam" id="PF02678"/>
    </source>
</evidence>
<dbReference type="Proteomes" id="UP000184233">
    <property type="component" value="Unassembled WGS sequence"/>
</dbReference>
<evidence type="ECO:0000313" key="6">
    <source>
        <dbReference type="Proteomes" id="UP000184233"/>
    </source>
</evidence>
<dbReference type="InterPro" id="IPR011051">
    <property type="entry name" value="RmlC_Cupin_sf"/>
</dbReference>
<evidence type="ECO:0000259" key="4">
    <source>
        <dbReference type="Pfam" id="PF17954"/>
    </source>
</evidence>
<proteinExistence type="inferred from homology"/>
<feature type="domain" description="Pirin N-terminal" evidence="3">
    <location>
        <begin position="16"/>
        <end position="120"/>
    </location>
</feature>
<organism evidence="5 6">
    <name type="scientific">Candidatus Kapaibacterium thiocyanatum</name>
    <dbReference type="NCBI Taxonomy" id="1895771"/>
    <lineage>
        <taxon>Bacteria</taxon>
        <taxon>Pseudomonadati</taxon>
        <taxon>Candidatus Kapaibacteriota</taxon>
        <taxon>Candidatus Kapaibacteriia</taxon>
        <taxon>Candidatus Kapaibacteriales</taxon>
        <taxon>Candidatus Kapaibacteriaceae</taxon>
        <taxon>Candidatus Kapaibacterium</taxon>
    </lineage>
</organism>
<evidence type="ECO:0000256" key="1">
    <source>
        <dbReference type="ARBA" id="ARBA00008416"/>
    </source>
</evidence>
<dbReference type="Pfam" id="PF02678">
    <property type="entry name" value="Pirin"/>
    <property type="match status" value="1"/>
</dbReference>
<dbReference type="InterPro" id="IPR041602">
    <property type="entry name" value="Quercetinase_C"/>
</dbReference>
<feature type="domain" description="Quercetin 2,3-dioxygenase C-terminal cupin" evidence="4">
    <location>
        <begin position="145"/>
        <end position="229"/>
    </location>
</feature>